<dbReference type="Gene3D" id="3.30.70.1060">
    <property type="entry name" value="Dimeric alpha+beta barrel"/>
    <property type="match status" value="1"/>
</dbReference>
<comment type="similarity">
    <text evidence="1">Belongs to the YciI family.</text>
</comment>
<reference evidence="3 4" key="1">
    <citation type="submission" date="2021-01" db="EMBL/GenBank/DDBJ databases">
        <title>Whole genome shotgun sequence of Asanoa iriomotensis NBRC 100142.</title>
        <authorList>
            <person name="Komaki H."/>
            <person name="Tamura T."/>
        </authorList>
    </citation>
    <scope>NUCLEOTIDE SEQUENCE [LARGE SCALE GENOMIC DNA]</scope>
    <source>
        <strain evidence="3 4">NBRC 100142</strain>
    </source>
</reference>
<proteinExistence type="inferred from homology"/>
<feature type="domain" description="YCII-related" evidence="2">
    <location>
        <begin position="15"/>
        <end position="113"/>
    </location>
</feature>
<dbReference type="RefSeq" id="WP_203703659.1">
    <property type="nucleotide sequence ID" value="NZ_BAAALU010000010.1"/>
</dbReference>
<sequence length="131" mass="14306">MARYLLILRGTDQTRQTMVQTPLDEMLASVGRVNREMIRAGVMVAAEVLGDPADGAVVDLGGGTRVVTDGPYGKTPELFEGFWMLDVSSRDEAVEWARRLPSIPGAKCEIRRVSTTGELHFGPKFSDPGQK</sequence>
<dbReference type="InterPro" id="IPR011008">
    <property type="entry name" value="Dimeric_a/b-barrel"/>
</dbReference>
<dbReference type="InterPro" id="IPR005545">
    <property type="entry name" value="YCII"/>
</dbReference>
<organism evidence="3 4">
    <name type="scientific">Asanoa iriomotensis</name>
    <dbReference type="NCBI Taxonomy" id="234613"/>
    <lineage>
        <taxon>Bacteria</taxon>
        <taxon>Bacillati</taxon>
        <taxon>Actinomycetota</taxon>
        <taxon>Actinomycetes</taxon>
        <taxon>Micromonosporales</taxon>
        <taxon>Micromonosporaceae</taxon>
        <taxon>Asanoa</taxon>
    </lineage>
</organism>
<dbReference type="SUPFAM" id="SSF54909">
    <property type="entry name" value="Dimeric alpha+beta barrel"/>
    <property type="match status" value="1"/>
</dbReference>
<dbReference type="Proteomes" id="UP000624325">
    <property type="component" value="Unassembled WGS sequence"/>
</dbReference>
<accession>A0ABQ4C3U7</accession>
<evidence type="ECO:0000256" key="1">
    <source>
        <dbReference type="ARBA" id="ARBA00007689"/>
    </source>
</evidence>
<protein>
    <submittedName>
        <fullName evidence="3">Transcription initiation protein</fullName>
    </submittedName>
</protein>
<keyword evidence="4" id="KW-1185">Reference proteome</keyword>
<comment type="caution">
    <text evidence="3">The sequence shown here is derived from an EMBL/GenBank/DDBJ whole genome shotgun (WGS) entry which is preliminary data.</text>
</comment>
<name>A0ABQ4C3U7_9ACTN</name>
<evidence type="ECO:0000313" key="4">
    <source>
        <dbReference type="Proteomes" id="UP000624325"/>
    </source>
</evidence>
<dbReference type="PANTHER" id="PTHR35174">
    <property type="entry name" value="BLL7171 PROTEIN-RELATED"/>
    <property type="match status" value="1"/>
</dbReference>
<evidence type="ECO:0000313" key="3">
    <source>
        <dbReference type="EMBL" id="GIF57448.1"/>
    </source>
</evidence>
<dbReference type="EMBL" id="BONC01000023">
    <property type="protein sequence ID" value="GIF57448.1"/>
    <property type="molecule type" value="Genomic_DNA"/>
</dbReference>
<evidence type="ECO:0000259" key="2">
    <source>
        <dbReference type="Pfam" id="PF03795"/>
    </source>
</evidence>
<dbReference type="Pfam" id="PF03795">
    <property type="entry name" value="YCII"/>
    <property type="match status" value="1"/>
</dbReference>
<gene>
    <name evidence="3" type="ORF">Air01nite_35430</name>
</gene>